<evidence type="ECO:0000313" key="3">
    <source>
        <dbReference type="Proteomes" id="UP000647339"/>
    </source>
</evidence>
<evidence type="ECO:0000259" key="1">
    <source>
        <dbReference type="Pfam" id="PF12728"/>
    </source>
</evidence>
<proteinExistence type="predicted"/>
<dbReference type="InterPro" id="IPR009061">
    <property type="entry name" value="DNA-bd_dom_put_sf"/>
</dbReference>
<dbReference type="PANTHER" id="PTHR34585:SF22">
    <property type="entry name" value="HELIX-TURN-HELIX DOMAIN-CONTAINING PROTEIN"/>
    <property type="match status" value="1"/>
</dbReference>
<dbReference type="EMBL" id="BMIU01000020">
    <property type="protein sequence ID" value="GGF43385.1"/>
    <property type="molecule type" value="Genomic_DNA"/>
</dbReference>
<reference evidence="3" key="1">
    <citation type="journal article" date="2019" name="Int. J. Syst. Evol. Microbiol.">
        <title>The Global Catalogue of Microorganisms (GCM) 10K type strain sequencing project: providing services to taxonomists for standard genome sequencing and annotation.</title>
        <authorList>
            <consortium name="The Broad Institute Genomics Platform"/>
            <consortium name="The Broad Institute Genome Sequencing Center for Infectious Disease"/>
            <person name="Wu L."/>
            <person name="Ma J."/>
        </authorList>
    </citation>
    <scope>NUCLEOTIDE SEQUENCE [LARGE SCALE GENOMIC DNA]</scope>
    <source>
        <strain evidence="3">CGMCC 1.15407</strain>
    </source>
</reference>
<dbReference type="Proteomes" id="UP000647339">
    <property type="component" value="Unassembled WGS sequence"/>
</dbReference>
<sequence length="103" mass="11919">MLMGGFSLIYIKTTTMEVNIITKEDLDQLKFDLIEELSVLLDNRRSHSQKRYVKSREAKKILQVSSGTLQNMRLNGDLPFTKIGGVIYYDTQDIQEMMEANKQ</sequence>
<name>A0ABQ1V819_9BACT</name>
<comment type="caution">
    <text evidence="2">The sequence shown here is derived from an EMBL/GenBank/DDBJ whole genome shotgun (WGS) entry which is preliminary data.</text>
</comment>
<keyword evidence="3" id="KW-1185">Reference proteome</keyword>
<feature type="domain" description="Helix-turn-helix" evidence="1">
    <location>
        <begin position="54"/>
        <end position="101"/>
    </location>
</feature>
<dbReference type="SUPFAM" id="SSF46955">
    <property type="entry name" value="Putative DNA-binding domain"/>
    <property type="match status" value="1"/>
</dbReference>
<organism evidence="2 3">
    <name type="scientific">Echinicola rosea</name>
    <dbReference type="NCBI Taxonomy" id="1807691"/>
    <lineage>
        <taxon>Bacteria</taxon>
        <taxon>Pseudomonadati</taxon>
        <taxon>Bacteroidota</taxon>
        <taxon>Cytophagia</taxon>
        <taxon>Cytophagales</taxon>
        <taxon>Cyclobacteriaceae</taxon>
        <taxon>Echinicola</taxon>
    </lineage>
</organism>
<gene>
    <name evidence="2" type="ORF">GCM10011339_34860</name>
</gene>
<protein>
    <submittedName>
        <fullName evidence="2">Transcriptional regulator</fullName>
    </submittedName>
</protein>
<accession>A0ABQ1V819</accession>
<evidence type="ECO:0000313" key="2">
    <source>
        <dbReference type="EMBL" id="GGF43385.1"/>
    </source>
</evidence>
<dbReference type="Pfam" id="PF12728">
    <property type="entry name" value="HTH_17"/>
    <property type="match status" value="1"/>
</dbReference>
<dbReference type="PANTHER" id="PTHR34585">
    <property type="match status" value="1"/>
</dbReference>
<dbReference type="InterPro" id="IPR041657">
    <property type="entry name" value="HTH_17"/>
</dbReference>